<gene>
    <name evidence="2" type="ORF">GCM10022416_34680</name>
</gene>
<dbReference type="Proteomes" id="UP001500266">
    <property type="component" value="Unassembled WGS sequence"/>
</dbReference>
<evidence type="ECO:0000256" key="1">
    <source>
        <dbReference type="SAM" id="MobiDB-lite"/>
    </source>
</evidence>
<proteinExistence type="predicted"/>
<comment type="caution">
    <text evidence="2">The sequence shown here is derived from an EMBL/GenBank/DDBJ whole genome shotgun (WGS) entry which is preliminary data.</text>
</comment>
<accession>A0ABP7YZD4</accession>
<protein>
    <submittedName>
        <fullName evidence="2">Uncharacterized protein</fullName>
    </submittedName>
</protein>
<name>A0ABP7YZD4_9ACTN</name>
<organism evidence="2 3">
    <name type="scientific">Actinomadura keratinilytica</name>
    <dbReference type="NCBI Taxonomy" id="547461"/>
    <lineage>
        <taxon>Bacteria</taxon>
        <taxon>Bacillati</taxon>
        <taxon>Actinomycetota</taxon>
        <taxon>Actinomycetes</taxon>
        <taxon>Streptosporangiales</taxon>
        <taxon>Thermomonosporaceae</taxon>
        <taxon>Actinomadura</taxon>
    </lineage>
</organism>
<evidence type="ECO:0000313" key="3">
    <source>
        <dbReference type="Proteomes" id="UP001500266"/>
    </source>
</evidence>
<dbReference type="EMBL" id="BAABDO010000050">
    <property type="protein sequence ID" value="GAA4144214.1"/>
    <property type="molecule type" value="Genomic_DNA"/>
</dbReference>
<keyword evidence="3" id="KW-1185">Reference proteome</keyword>
<sequence length="112" mass="10877">MRAAPAKSARIVLRTCYPNTRSVTAAGGRLGGTSIRAPRSGGGGSAVPRHGSMTRRGCAAERGTGDGQRVGGAAVAGIAARGTMLGQDAETTRSEGAAALAGARPDGSGAGE</sequence>
<evidence type="ECO:0000313" key="2">
    <source>
        <dbReference type="EMBL" id="GAA4144214.1"/>
    </source>
</evidence>
<feature type="region of interest" description="Disordered" evidence="1">
    <location>
        <begin position="22"/>
        <end position="69"/>
    </location>
</feature>
<feature type="region of interest" description="Disordered" evidence="1">
    <location>
        <begin position="86"/>
        <end position="112"/>
    </location>
</feature>
<reference evidence="3" key="1">
    <citation type="journal article" date="2019" name="Int. J. Syst. Evol. Microbiol.">
        <title>The Global Catalogue of Microorganisms (GCM) 10K type strain sequencing project: providing services to taxonomists for standard genome sequencing and annotation.</title>
        <authorList>
            <consortium name="The Broad Institute Genomics Platform"/>
            <consortium name="The Broad Institute Genome Sequencing Center for Infectious Disease"/>
            <person name="Wu L."/>
            <person name="Ma J."/>
        </authorList>
    </citation>
    <scope>NUCLEOTIDE SEQUENCE [LARGE SCALE GENOMIC DNA]</scope>
    <source>
        <strain evidence="3">JCM 17316</strain>
    </source>
</reference>